<dbReference type="Proteomes" id="UP001295444">
    <property type="component" value="Chromosome 01"/>
</dbReference>
<dbReference type="EMBL" id="OW240912">
    <property type="protein sequence ID" value="CAH2220065.1"/>
    <property type="molecule type" value="Genomic_DNA"/>
</dbReference>
<gene>
    <name evidence="2" type="ORF">PECUL_23A000226</name>
</gene>
<evidence type="ECO:0000313" key="2">
    <source>
        <dbReference type="EMBL" id="CAH2220065.1"/>
    </source>
</evidence>
<feature type="compositionally biased region" description="Gly residues" evidence="1">
    <location>
        <begin position="1"/>
        <end position="11"/>
    </location>
</feature>
<accession>A0AAD1QZI5</accession>
<protein>
    <submittedName>
        <fullName evidence="2">Uncharacterized protein</fullName>
    </submittedName>
</protein>
<feature type="compositionally biased region" description="Basic residues" evidence="1">
    <location>
        <begin position="70"/>
        <end position="90"/>
    </location>
</feature>
<feature type="compositionally biased region" description="Basic and acidic residues" evidence="1">
    <location>
        <begin position="91"/>
        <end position="112"/>
    </location>
</feature>
<keyword evidence="3" id="KW-1185">Reference proteome</keyword>
<sequence>MPAGHTRGGGAYPHPEQQEHLTHKHPLQTTRHTGYTRQGTPNIDAETIRDHTDQILKQGTSLHNLPSLRTRTRPNKLTNKPRRNEGRKKHISQEGQRELGVKGGGDKRHINF</sequence>
<dbReference type="AlphaFoldDB" id="A0AAD1QZI5"/>
<feature type="region of interest" description="Disordered" evidence="1">
    <location>
        <begin position="1"/>
        <end position="112"/>
    </location>
</feature>
<organism evidence="2 3">
    <name type="scientific">Pelobates cultripes</name>
    <name type="common">Western spadefoot toad</name>
    <dbReference type="NCBI Taxonomy" id="61616"/>
    <lineage>
        <taxon>Eukaryota</taxon>
        <taxon>Metazoa</taxon>
        <taxon>Chordata</taxon>
        <taxon>Craniata</taxon>
        <taxon>Vertebrata</taxon>
        <taxon>Euteleostomi</taxon>
        <taxon>Amphibia</taxon>
        <taxon>Batrachia</taxon>
        <taxon>Anura</taxon>
        <taxon>Pelobatoidea</taxon>
        <taxon>Pelobatidae</taxon>
        <taxon>Pelobates</taxon>
    </lineage>
</organism>
<reference evidence="2" key="1">
    <citation type="submission" date="2022-03" db="EMBL/GenBank/DDBJ databases">
        <authorList>
            <person name="Alioto T."/>
            <person name="Alioto T."/>
            <person name="Gomez Garrido J."/>
        </authorList>
    </citation>
    <scope>NUCLEOTIDE SEQUENCE</scope>
</reference>
<evidence type="ECO:0000256" key="1">
    <source>
        <dbReference type="SAM" id="MobiDB-lite"/>
    </source>
</evidence>
<evidence type="ECO:0000313" key="3">
    <source>
        <dbReference type="Proteomes" id="UP001295444"/>
    </source>
</evidence>
<name>A0AAD1QZI5_PELCU</name>
<feature type="compositionally biased region" description="Polar residues" evidence="1">
    <location>
        <begin position="27"/>
        <end position="41"/>
    </location>
</feature>
<feature type="compositionally biased region" description="Polar residues" evidence="1">
    <location>
        <begin position="55"/>
        <end position="69"/>
    </location>
</feature>
<proteinExistence type="predicted"/>